<keyword evidence="5" id="KW-1185">Reference proteome</keyword>
<accession>A0A1E5TAQ4</accession>
<dbReference type="Pfam" id="PF18962">
    <property type="entry name" value="Por_Secre_tail"/>
    <property type="match status" value="1"/>
</dbReference>
<evidence type="ECO:0000259" key="3">
    <source>
        <dbReference type="Pfam" id="PF18962"/>
    </source>
</evidence>
<dbReference type="AlphaFoldDB" id="A0A1E5TAQ4"/>
<dbReference type="InterPro" id="IPR026444">
    <property type="entry name" value="Secre_tail"/>
</dbReference>
<dbReference type="RefSeq" id="WP_069829924.1">
    <property type="nucleotide sequence ID" value="NZ_MDJD01000034.1"/>
</dbReference>
<dbReference type="Proteomes" id="UP000095713">
    <property type="component" value="Unassembled WGS sequence"/>
</dbReference>
<dbReference type="OrthoDB" id="1405746at2"/>
<reference evidence="4 5" key="1">
    <citation type="submission" date="2016-05" db="EMBL/GenBank/DDBJ databases">
        <title>Draft Genome Sequence of Algibacter sp. Strain SK-16 Isolated from the Surface Water of Aburatsubo Inlet.</title>
        <authorList>
            <person name="Wong S.-K."/>
            <person name="Yoshizawa S."/>
            <person name="Nakajima Y."/>
            <person name="Ogura Y."/>
            <person name="Tetsuya H."/>
            <person name="Hamasaki K."/>
        </authorList>
    </citation>
    <scope>NUCLEOTIDE SEQUENCE [LARGE SCALE GENOMIC DNA]</scope>
    <source>
        <strain evidence="4 5">SK-16</strain>
    </source>
</reference>
<name>A0A1E5TAQ4_9FLAO</name>
<sequence length="236" mass="25581">MKNQLRKTLCLLITLLGLEIHAQTPSITITLNDVNHIDLNGVFYEGNTPKSITVVHTDAPNDGDIYLSVFNDSSLDKKNPARRKNITLKKDDAIESPGSVGGAVTRTWQVASLPGDGGTNASPNPLVSGDIGQSYDLLVRRFGPNLESNIAEIIITDTPLEINDFNKNTIISIFPNPSSGIITINSSITTDTYKIVNILGNIVKEVKAEGKLNISDLTNGIYFLVTDKGMAKFVKK</sequence>
<evidence type="ECO:0000256" key="2">
    <source>
        <dbReference type="SAM" id="SignalP"/>
    </source>
</evidence>
<feature type="domain" description="Secretion system C-terminal sorting" evidence="3">
    <location>
        <begin position="173"/>
        <end position="236"/>
    </location>
</feature>
<dbReference type="NCBIfam" id="TIGR04183">
    <property type="entry name" value="Por_Secre_tail"/>
    <property type="match status" value="1"/>
</dbReference>
<dbReference type="EMBL" id="MDJD01000034">
    <property type="protein sequence ID" value="OEK08416.1"/>
    <property type="molecule type" value="Genomic_DNA"/>
</dbReference>
<organism evidence="4 5">
    <name type="scientific">Flavivirga aquatica</name>
    <dbReference type="NCBI Taxonomy" id="1849968"/>
    <lineage>
        <taxon>Bacteria</taxon>
        <taxon>Pseudomonadati</taxon>
        <taxon>Bacteroidota</taxon>
        <taxon>Flavobacteriia</taxon>
        <taxon>Flavobacteriales</taxon>
        <taxon>Flavobacteriaceae</taxon>
        <taxon>Flavivirga</taxon>
    </lineage>
</organism>
<evidence type="ECO:0000313" key="4">
    <source>
        <dbReference type="EMBL" id="OEK08416.1"/>
    </source>
</evidence>
<dbReference type="STRING" id="1849968.A8C32_02920"/>
<evidence type="ECO:0000313" key="5">
    <source>
        <dbReference type="Proteomes" id="UP000095713"/>
    </source>
</evidence>
<feature type="signal peptide" evidence="2">
    <location>
        <begin position="1"/>
        <end position="22"/>
    </location>
</feature>
<evidence type="ECO:0000256" key="1">
    <source>
        <dbReference type="ARBA" id="ARBA00022729"/>
    </source>
</evidence>
<comment type="caution">
    <text evidence="4">The sequence shown here is derived from an EMBL/GenBank/DDBJ whole genome shotgun (WGS) entry which is preliminary data.</text>
</comment>
<gene>
    <name evidence="4" type="ORF">A8C32_02920</name>
</gene>
<keyword evidence="1 2" id="KW-0732">Signal</keyword>
<proteinExistence type="predicted"/>
<feature type="chain" id="PRO_5009186220" description="Secretion system C-terminal sorting domain-containing protein" evidence="2">
    <location>
        <begin position="23"/>
        <end position="236"/>
    </location>
</feature>
<protein>
    <recommendedName>
        <fullName evidence="3">Secretion system C-terminal sorting domain-containing protein</fullName>
    </recommendedName>
</protein>